<dbReference type="PANTHER" id="PTHR45181:SF8">
    <property type="entry name" value="HEAT SHOCK PROTEIN DNAJ WITH TETRATRICOPEPTIDE REPEAT-CONTAINING PROTEIN"/>
    <property type="match status" value="1"/>
</dbReference>
<evidence type="ECO:0000313" key="4">
    <source>
        <dbReference type="Proteomes" id="UP001151529"/>
    </source>
</evidence>
<dbReference type="Pfam" id="PF00226">
    <property type="entry name" value="DnaJ"/>
    <property type="match status" value="1"/>
</dbReference>
<proteinExistence type="predicted"/>
<evidence type="ECO:0000259" key="2">
    <source>
        <dbReference type="PROSITE" id="PS50076"/>
    </source>
</evidence>
<dbReference type="SMART" id="SM00271">
    <property type="entry name" value="DnaJ"/>
    <property type="match status" value="1"/>
</dbReference>
<protein>
    <submittedName>
        <fullName evidence="3">HEAT SHOCK PROTEIN DNAJ WITH TETRATRICOPEPTIDE REPEAT-CONTAINING PROTEIN</fullName>
    </submittedName>
</protein>
<feature type="region of interest" description="Disordered" evidence="1">
    <location>
        <begin position="13"/>
        <end position="37"/>
    </location>
</feature>
<accession>A0A9Q0V609</accession>
<dbReference type="InterPro" id="IPR001623">
    <property type="entry name" value="DnaJ_domain"/>
</dbReference>
<dbReference type="EMBL" id="JAPFFL010000002">
    <property type="protein sequence ID" value="KAJ6741803.1"/>
    <property type="molecule type" value="Genomic_DNA"/>
</dbReference>
<dbReference type="PROSITE" id="PS50076">
    <property type="entry name" value="DNAJ_2"/>
    <property type="match status" value="1"/>
</dbReference>
<organism evidence="3 4">
    <name type="scientific">Salix viminalis</name>
    <name type="common">Common osier</name>
    <name type="synonym">Basket willow</name>
    <dbReference type="NCBI Taxonomy" id="40686"/>
    <lineage>
        <taxon>Eukaryota</taxon>
        <taxon>Viridiplantae</taxon>
        <taxon>Streptophyta</taxon>
        <taxon>Embryophyta</taxon>
        <taxon>Tracheophyta</taxon>
        <taxon>Spermatophyta</taxon>
        <taxon>Magnoliopsida</taxon>
        <taxon>eudicotyledons</taxon>
        <taxon>Gunneridae</taxon>
        <taxon>Pentapetalae</taxon>
        <taxon>rosids</taxon>
        <taxon>fabids</taxon>
        <taxon>Malpighiales</taxon>
        <taxon>Salicaceae</taxon>
        <taxon>Saliceae</taxon>
        <taxon>Salix</taxon>
    </lineage>
</organism>
<dbReference type="Gene3D" id="1.10.287.110">
    <property type="entry name" value="DnaJ domain"/>
    <property type="match status" value="1"/>
</dbReference>
<dbReference type="Proteomes" id="UP001151529">
    <property type="component" value="Chromosome 6"/>
</dbReference>
<feature type="domain" description="J" evidence="2">
    <location>
        <begin position="55"/>
        <end position="133"/>
    </location>
</feature>
<dbReference type="PRINTS" id="PR00625">
    <property type="entry name" value="JDOMAIN"/>
</dbReference>
<reference evidence="3" key="2">
    <citation type="journal article" date="2023" name="Int. J. Mol. Sci.">
        <title>De Novo Assembly and Annotation of 11 Diverse Shrub Willow (Salix) Genomes Reveals Novel Gene Organization in Sex-Linked Regions.</title>
        <authorList>
            <person name="Hyden B."/>
            <person name="Feng K."/>
            <person name="Yates T.B."/>
            <person name="Jawdy S."/>
            <person name="Cereghino C."/>
            <person name="Smart L.B."/>
            <person name="Muchero W."/>
        </authorList>
    </citation>
    <scope>NUCLEOTIDE SEQUENCE [LARGE SCALE GENOMIC DNA]</scope>
    <source>
        <tissue evidence="3">Shoot tip</tissue>
    </source>
</reference>
<dbReference type="SUPFAM" id="SSF46565">
    <property type="entry name" value="Chaperone J-domain"/>
    <property type="match status" value="1"/>
</dbReference>
<dbReference type="AlphaFoldDB" id="A0A9Q0V609"/>
<sequence length="203" mass="23026">MDLQRLVSVLENQSDEEVRQSSKPARSTSRTKELRQARQHLSLMEEEAKKGIQLDLYRVLGVKDSDTAADIKKAYRKAALKHHPDKASQFLSRSESGDDGQLWKEIVKEVHADADRLFKMIGEAYAVLSDPSKVCYPLDFSFILLLCGYILDLELCFFFLSNTYIAIISPLIMCVLEFNCLCQSFTSLINCVCMAAIVDHLDH</sequence>
<reference evidence="3" key="1">
    <citation type="submission" date="2022-11" db="EMBL/GenBank/DDBJ databases">
        <authorList>
            <person name="Hyden B.L."/>
            <person name="Feng K."/>
            <person name="Yates T."/>
            <person name="Jawdy S."/>
            <person name="Smart L.B."/>
            <person name="Muchero W."/>
        </authorList>
    </citation>
    <scope>NUCLEOTIDE SEQUENCE</scope>
    <source>
        <tissue evidence="3">Shoot tip</tissue>
    </source>
</reference>
<dbReference type="CDD" id="cd06257">
    <property type="entry name" value="DnaJ"/>
    <property type="match status" value="1"/>
</dbReference>
<keyword evidence="3" id="KW-0346">Stress response</keyword>
<dbReference type="OrthoDB" id="10250354at2759"/>
<dbReference type="PANTHER" id="PTHR45181">
    <property type="entry name" value="HEAT SHOCK PROTEIN DNAJ WITH TETRATRICOPEPTIDE REPEAT-CONTAINING PROTEIN"/>
    <property type="match status" value="1"/>
</dbReference>
<dbReference type="InterPro" id="IPR036869">
    <property type="entry name" value="J_dom_sf"/>
</dbReference>
<evidence type="ECO:0000313" key="3">
    <source>
        <dbReference type="EMBL" id="KAJ6741803.1"/>
    </source>
</evidence>
<name>A0A9Q0V609_SALVM</name>
<keyword evidence="4" id="KW-1185">Reference proteome</keyword>
<gene>
    <name evidence="3" type="ORF">OIU85_015937</name>
</gene>
<comment type="caution">
    <text evidence="3">The sequence shown here is derived from an EMBL/GenBank/DDBJ whole genome shotgun (WGS) entry which is preliminary data.</text>
</comment>
<evidence type="ECO:0000256" key="1">
    <source>
        <dbReference type="SAM" id="MobiDB-lite"/>
    </source>
</evidence>